<dbReference type="GO" id="GO:0009223">
    <property type="term" value="P:pyrimidine deoxyribonucleotide catabolic process"/>
    <property type="evidence" value="ECO:0007669"/>
    <property type="project" value="TreeGrafter"/>
</dbReference>
<dbReference type="SFLD" id="SFLDS00003">
    <property type="entry name" value="Haloacid_Dehalogenase"/>
    <property type="match status" value="1"/>
</dbReference>
<dbReference type="SFLD" id="SFLDG01145">
    <property type="entry name" value="C1.2.1"/>
    <property type="match status" value="1"/>
</dbReference>
<dbReference type="Gene3D" id="3.40.50.1000">
    <property type="entry name" value="HAD superfamily/HAD-like"/>
    <property type="match status" value="1"/>
</dbReference>
<dbReference type="SUPFAM" id="SSF56784">
    <property type="entry name" value="HAD-like"/>
    <property type="match status" value="1"/>
</dbReference>
<evidence type="ECO:0000313" key="3">
    <source>
        <dbReference type="Proteomes" id="UP000032046"/>
    </source>
</evidence>
<dbReference type="InterPro" id="IPR023214">
    <property type="entry name" value="HAD_sf"/>
</dbReference>
<dbReference type="STRING" id="1602171.ST44_00950"/>
<accession>A0A0D0HFU3</accession>
<sequence>MEEKSIRRKKRVFVDMDNVLVDFQSGLDLQSDEIKKEYEGHLDEIPGLFAEMKPMPGAIEAMHTLQEHFDLYILSTAPWKNPSAWSDKVKWVTRYLDDVFHKRMVITHCKNLCKGDYLIDDRGKNGTSEFEGKWIQFGNNEFPDWESVVNYLLRQELCW</sequence>
<protein>
    <submittedName>
        <fullName evidence="2">5'-3'-deoxyribonucleotidase</fullName>
    </submittedName>
</protein>
<name>A0A0D0HFU3_9BACT</name>
<dbReference type="Pfam" id="PF06941">
    <property type="entry name" value="NT5C"/>
    <property type="match status" value="1"/>
</dbReference>
<dbReference type="InterPro" id="IPR036412">
    <property type="entry name" value="HAD-like_sf"/>
</dbReference>
<dbReference type="PANTHER" id="PTHR16504:SF4">
    <property type="entry name" value="5'(3')-DEOXYRIBONUCLEOTIDASE"/>
    <property type="match status" value="1"/>
</dbReference>
<dbReference type="SFLD" id="SFLDG01126">
    <property type="entry name" value="C1.2:_Nucleotidase_Like"/>
    <property type="match status" value="1"/>
</dbReference>
<organism evidence="2 3">
    <name type="scientific">Prevotella pectinovora</name>
    <dbReference type="NCBI Taxonomy" id="1602169"/>
    <lineage>
        <taxon>Bacteria</taxon>
        <taxon>Pseudomonadati</taxon>
        <taxon>Bacteroidota</taxon>
        <taxon>Bacteroidia</taxon>
        <taxon>Bacteroidales</taxon>
        <taxon>Prevotellaceae</taxon>
        <taxon>Prevotella</taxon>
    </lineage>
</organism>
<dbReference type="PANTHER" id="PTHR16504">
    <property type="entry name" value="5'(3')-DEOXYRIBONUCLEOTIDASE"/>
    <property type="match status" value="1"/>
</dbReference>
<dbReference type="EMBL" id="JXQK01000014">
    <property type="protein sequence ID" value="KIP64780.1"/>
    <property type="molecule type" value="Genomic_DNA"/>
</dbReference>
<gene>
    <name evidence="2" type="ORF">ST44_00950</name>
</gene>
<evidence type="ECO:0000256" key="1">
    <source>
        <dbReference type="ARBA" id="ARBA00009589"/>
    </source>
</evidence>
<dbReference type="InterPro" id="IPR010708">
    <property type="entry name" value="5'(3')-deoxyribonucleotidase"/>
</dbReference>
<dbReference type="GO" id="GO:0008253">
    <property type="term" value="F:5'-nucleotidase activity"/>
    <property type="evidence" value="ECO:0007669"/>
    <property type="project" value="InterPro"/>
</dbReference>
<keyword evidence="3" id="KW-1185">Reference proteome</keyword>
<dbReference type="AlphaFoldDB" id="A0A0D0HFU3"/>
<evidence type="ECO:0000313" key="2">
    <source>
        <dbReference type="EMBL" id="KIP64780.1"/>
    </source>
</evidence>
<reference evidence="2 3" key="1">
    <citation type="submission" date="2015-01" db="EMBL/GenBank/DDBJ databases">
        <title>Comparative genomics of non-oral Prevotella species.</title>
        <authorList>
            <person name="Accetto T."/>
            <person name="Nograsek B."/>
            <person name="Avgustin G."/>
        </authorList>
    </citation>
    <scope>NUCLEOTIDE SEQUENCE [LARGE SCALE GENOMIC DNA]</scope>
    <source>
        <strain evidence="2 3">P5-119</strain>
    </source>
</reference>
<dbReference type="Proteomes" id="UP000032046">
    <property type="component" value="Unassembled WGS sequence"/>
</dbReference>
<comment type="similarity">
    <text evidence="1">Belongs to the 5'(3')-deoxyribonucleotidase family.</text>
</comment>
<comment type="caution">
    <text evidence="2">The sequence shown here is derived from an EMBL/GenBank/DDBJ whole genome shotgun (WGS) entry which is preliminary data.</text>
</comment>
<proteinExistence type="inferred from homology"/>